<dbReference type="Gramene" id="CDF33385">
    <property type="protein sequence ID" value="CDF33385"/>
    <property type="gene ID" value="CHC_T00002133001"/>
</dbReference>
<proteinExistence type="predicted"/>
<evidence type="ECO:0000313" key="3">
    <source>
        <dbReference type="Proteomes" id="UP000012073"/>
    </source>
</evidence>
<keyword evidence="3" id="KW-1185">Reference proteome</keyword>
<dbReference type="AlphaFoldDB" id="R7Q7E1"/>
<evidence type="ECO:0000313" key="2">
    <source>
        <dbReference type="EMBL" id="CDF33385.1"/>
    </source>
</evidence>
<feature type="region of interest" description="Disordered" evidence="1">
    <location>
        <begin position="123"/>
        <end position="145"/>
    </location>
</feature>
<dbReference type="KEGG" id="ccp:CHC_T00002133001"/>
<reference evidence="3" key="1">
    <citation type="journal article" date="2013" name="Proc. Natl. Acad. Sci. U.S.A.">
        <title>Genome structure and metabolic features in the red seaweed Chondrus crispus shed light on evolution of the Archaeplastida.</title>
        <authorList>
            <person name="Collen J."/>
            <person name="Porcel B."/>
            <person name="Carre W."/>
            <person name="Ball S.G."/>
            <person name="Chaparro C."/>
            <person name="Tonon T."/>
            <person name="Barbeyron T."/>
            <person name="Michel G."/>
            <person name="Noel B."/>
            <person name="Valentin K."/>
            <person name="Elias M."/>
            <person name="Artiguenave F."/>
            <person name="Arun A."/>
            <person name="Aury J.M."/>
            <person name="Barbosa-Neto J.F."/>
            <person name="Bothwell J.H."/>
            <person name="Bouget F.Y."/>
            <person name="Brillet L."/>
            <person name="Cabello-Hurtado F."/>
            <person name="Capella-Gutierrez S."/>
            <person name="Charrier B."/>
            <person name="Cladiere L."/>
            <person name="Cock J.M."/>
            <person name="Coelho S.M."/>
            <person name="Colleoni C."/>
            <person name="Czjzek M."/>
            <person name="Da Silva C."/>
            <person name="Delage L."/>
            <person name="Denoeud F."/>
            <person name="Deschamps P."/>
            <person name="Dittami S.M."/>
            <person name="Gabaldon T."/>
            <person name="Gachon C.M."/>
            <person name="Groisillier A."/>
            <person name="Herve C."/>
            <person name="Jabbari K."/>
            <person name="Katinka M."/>
            <person name="Kloareg B."/>
            <person name="Kowalczyk N."/>
            <person name="Labadie K."/>
            <person name="Leblanc C."/>
            <person name="Lopez P.J."/>
            <person name="McLachlan D.H."/>
            <person name="Meslet-Cladiere L."/>
            <person name="Moustafa A."/>
            <person name="Nehr Z."/>
            <person name="Nyvall Collen P."/>
            <person name="Panaud O."/>
            <person name="Partensky F."/>
            <person name="Poulain J."/>
            <person name="Rensing S.A."/>
            <person name="Rousvoal S."/>
            <person name="Samson G."/>
            <person name="Symeonidi A."/>
            <person name="Weissenbach J."/>
            <person name="Zambounis A."/>
            <person name="Wincker P."/>
            <person name="Boyen C."/>
        </authorList>
    </citation>
    <scope>NUCLEOTIDE SEQUENCE [LARGE SCALE GENOMIC DNA]</scope>
    <source>
        <strain evidence="3">cv. Stackhouse</strain>
    </source>
</reference>
<dbReference type="GeneID" id="17320906"/>
<evidence type="ECO:0000256" key="1">
    <source>
        <dbReference type="SAM" id="MobiDB-lite"/>
    </source>
</evidence>
<feature type="compositionally biased region" description="Basic residues" evidence="1">
    <location>
        <begin position="123"/>
        <end position="137"/>
    </location>
</feature>
<organism evidence="2 3">
    <name type="scientific">Chondrus crispus</name>
    <name type="common">Carrageen Irish moss</name>
    <name type="synonym">Polymorpha crispa</name>
    <dbReference type="NCBI Taxonomy" id="2769"/>
    <lineage>
        <taxon>Eukaryota</taxon>
        <taxon>Rhodophyta</taxon>
        <taxon>Florideophyceae</taxon>
        <taxon>Rhodymeniophycidae</taxon>
        <taxon>Gigartinales</taxon>
        <taxon>Gigartinaceae</taxon>
        <taxon>Chondrus</taxon>
    </lineage>
</organism>
<sequence length="167" mass="18975">MSVTGDNIRASFLRSGLWSLDRRRVLSDPRPESARSDAHAPILTVEDLAAFKERMAKIKDQILGADAVMTASGYVNTSNCCVVTAPQALALVRRKEKGNACKRRAKEIERLEVELARLIRRSQPVKKQSRNRHRHGQVVRSEQKVRRRSIVERRLVAKLRTLQAMPL</sequence>
<dbReference type="EMBL" id="HG001643">
    <property type="protein sequence ID" value="CDF33385.1"/>
    <property type="molecule type" value="Genomic_DNA"/>
</dbReference>
<gene>
    <name evidence="2" type="ORF">CHC_T00002133001</name>
</gene>
<accession>R7Q7E1</accession>
<protein>
    <submittedName>
        <fullName evidence="2">Uncharacterized protein</fullName>
    </submittedName>
</protein>
<name>R7Q7E1_CHOCR</name>
<dbReference type="RefSeq" id="XP_005713188.1">
    <property type="nucleotide sequence ID" value="XM_005713131.1"/>
</dbReference>
<dbReference type="Proteomes" id="UP000012073">
    <property type="component" value="Unassembled WGS sequence"/>
</dbReference>